<dbReference type="SUPFAM" id="SSF49265">
    <property type="entry name" value="Fibronectin type III"/>
    <property type="match status" value="2"/>
</dbReference>
<dbReference type="SMART" id="SM00060">
    <property type="entry name" value="FN3"/>
    <property type="match status" value="3"/>
</dbReference>
<dbReference type="EMBL" id="CP007772">
    <property type="protein sequence ID" value="AJC90498.1"/>
    <property type="molecule type" value="Genomic_DNA"/>
</dbReference>
<feature type="domain" description="Fibronectin type-III" evidence="2">
    <location>
        <begin position="34"/>
        <end position="128"/>
    </location>
</feature>
<dbReference type="InterPro" id="IPR013783">
    <property type="entry name" value="Ig-like_fold"/>
</dbReference>
<protein>
    <submittedName>
        <fullName evidence="3">Fibronectin type III domain-containing protein</fullName>
    </submittedName>
</protein>
<name>A0A0A8H8R3_9BACT</name>
<dbReference type="PANTHER" id="PTHR46957">
    <property type="entry name" value="CYTOKINE RECEPTOR"/>
    <property type="match status" value="1"/>
</dbReference>
<dbReference type="KEGG" id="csm:CSUB8521_0647"/>
<gene>
    <name evidence="3" type="ORF">CSUB8521_0647</name>
</gene>
<organism evidence="3 4">
    <name type="scientific">Campylobacter subantarcticus LMG 24374</name>
    <dbReference type="NCBI Taxonomy" id="1388751"/>
    <lineage>
        <taxon>Bacteria</taxon>
        <taxon>Pseudomonadati</taxon>
        <taxon>Campylobacterota</taxon>
        <taxon>Epsilonproteobacteria</taxon>
        <taxon>Campylobacterales</taxon>
        <taxon>Campylobacteraceae</taxon>
        <taxon>Campylobacter</taxon>
    </lineage>
</organism>
<feature type="chain" id="PRO_5002036780" evidence="1">
    <location>
        <begin position="29"/>
        <end position="404"/>
    </location>
</feature>
<dbReference type="InterPro" id="IPR036116">
    <property type="entry name" value="FN3_sf"/>
</dbReference>
<evidence type="ECO:0000259" key="2">
    <source>
        <dbReference type="PROSITE" id="PS50853"/>
    </source>
</evidence>
<feature type="domain" description="Fibronectin type-III" evidence="2">
    <location>
        <begin position="130"/>
        <end position="224"/>
    </location>
</feature>
<dbReference type="OrthoDB" id="9810925at2"/>
<evidence type="ECO:0000313" key="4">
    <source>
        <dbReference type="Proteomes" id="UP000031135"/>
    </source>
</evidence>
<dbReference type="RefSeq" id="WP_039663327.1">
    <property type="nucleotide sequence ID" value="NZ_CP007772.1"/>
</dbReference>
<sequence length="404" mass="45193">MKKLHWIILSSALAFSACSTTMSSPQIAQVNDTLPKISSIKSISDITSIAFEWEPLYDQNIAGYYIYRANAAGVPMELVAKIKNKFQTHYTDTDLEPNTRYYYSMKTFNELGQVSQDGVSIEAFTNRVIDPVPFVQAIVGLPNRVKLVWRPHPDVRVNAYVIERANMKDMKFKELAKIKNRLSAEYIDDSLKPDESFQYRIVALTYDGIKSAPSKIVESTTKALPPMVSNLQASKDAPRKIILTWDKIDYADFAYYKIYSSSNTFLPFSVIAKTSENTYEDVVKGVAEKRYYKVSMVDKDGLESPIASEPVEGITLGAPLAPSIILCAVEDDGIRVEWVDNDDRAKEYIVKRSGGGSNAVFKEIKSKQLKDITAVPGKVYSYEVIAIDANGIESKASDKFTVVK</sequence>
<feature type="signal peptide" evidence="1">
    <location>
        <begin position="1"/>
        <end position="28"/>
    </location>
</feature>
<dbReference type="PROSITE" id="PS50853">
    <property type="entry name" value="FN3"/>
    <property type="match status" value="2"/>
</dbReference>
<dbReference type="PANTHER" id="PTHR46957:SF3">
    <property type="entry name" value="CYTOKINE RECEPTOR"/>
    <property type="match status" value="1"/>
</dbReference>
<reference evidence="3 4" key="1">
    <citation type="journal article" date="2014" name="Genome Biol. Evol.">
        <title>Comparative Genomics of the Campylobacter lari Group.</title>
        <authorList>
            <person name="Miller W.G."/>
            <person name="Yee E."/>
            <person name="Chapman M.H."/>
            <person name="Smith T.P."/>
            <person name="Bono J.L."/>
            <person name="Huynh S."/>
            <person name="Parker C.T."/>
            <person name="Vandamme P."/>
            <person name="Luong K."/>
            <person name="Korlach J."/>
        </authorList>
    </citation>
    <scope>NUCLEOTIDE SEQUENCE [LARGE SCALE GENOMIC DNA]</scope>
    <source>
        <strain evidence="3 4">LMG 24374</strain>
    </source>
</reference>
<dbReference type="InterPro" id="IPR003961">
    <property type="entry name" value="FN3_dom"/>
</dbReference>
<dbReference type="CDD" id="cd00063">
    <property type="entry name" value="FN3"/>
    <property type="match status" value="1"/>
</dbReference>
<dbReference type="HOGENOM" id="CLU_680919_0_0_7"/>
<dbReference type="AlphaFoldDB" id="A0A0A8H8R3"/>
<dbReference type="PROSITE" id="PS51257">
    <property type="entry name" value="PROKAR_LIPOPROTEIN"/>
    <property type="match status" value="1"/>
</dbReference>
<dbReference type="Proteomes" id="UP000031135">
    <property type="component" value="Chromosome"/>
</dbReference>
<dbReference type="GO" id="GO:0016020">
    <property type="term" value="C:membrane"/>
    <property type="evidence" value="ECO:0007669"/>
    <property type="project" value="UniProtKB-SubCell"/>
</dbReference>
<accession>A0A0A8H8R3</accession>
<dbReference type="InterPro" id="IPR050713">
    <property type="entry name" value="RTP_Phos/Ushers"/>
</dbReference>
<dbReference type="Gene3D" id="2.60.40.10">
    <property type="entry name" value="Immunoglobulins"/>
    <property type="match status" value="4"/>
</dbReference>
<dbReference type="Pfam" id="PF00041">
    <property type="entry name" value="fn3"/>
    <property type="match status" value="1"/>
</dbReference>
<keyword evidence="1" id="KW-0732">Signal</keyword>
<proteinExistence type="predicted"/>
<evidence type="ECO:0000313" key="3">
    <source>
        <dbReference type="EMBL" id="AJC90498.1"/>
    </source>
</evidence>
<evidence type="ECO:0000256" key="1">
    <source>
        <dbReference type="SAM" id="SignalP"/>
    </source>
</evidence>